<dbReference type="InterPro" id="IPR000210">
    <property type="entry name" value="BTB/POZ_dom"/>
</dbReference>
<dbReference type="FunFam" id="3.30.710.10:FF:000038">
    <property type="entry name" value="BTB/POZ domain-containing protein KCTD3 isoform X1"/>
    <property type="match status" value="1"/>
</dbReference>
<feature type="region of interest" description="Disordered" evidence="5">
    <location>
        <begin position="199"/>
        <end position="221"/>
    </location>
</feature>
<evidence type="ECO:0000256" key="4">
    <source>
        <dbReference type="ARBA" id="ARBA00022737"/>
    </source>
</evidence>
<evidence type="ECO:0000256" key="1">
    <source>
        <dbReference type="ARBA" id="ARBA00009572"/>
    </source>
</evidence>
<evidence type="ECO:0000313" key="7">
    <source>
        <dbReference type="EMBL" id="CAG9766347.1"/>
    </source>
</evidence>
<dbReference type="Gene3D" id="3.30.710.10">
    <property type="entry name" value="Potassium Channel Kv1.1, Chain A"/>
    <property type="match status" value="1"/>
</dbReference>
<dbReference type="SUPFAM" id="SSF54695">
    <property type="entry name" value="POZ domain"/>
    <property type="match status" value="1"/>
</dbReference>
<dbReference type="InterPro" id="IPR047876">
    <property type="entry name" value="SHKBP1/KCTD3"/>
</dbReference>
<dbReference type="InterPro" id="IPR036322">
    <property type="entry name" value="WD40_repeat_dom_sf"/>
</dbReference>
<keyword evidence="8" id="KW-1185">Reference proteome</keyword>
<dbReference type="Pfam" id="PF02214">
    <property type="entry name" value="BTB_2"/>
    <property type="match status" value="1"/>
</dbReference>
<dbReference type="CDD" id="cd18363">
    <property type="entry name" value="BTB_POZ_KCTD3-like"/>
    <property type="match status" value="1"/>
</dbReference>
<comment type="similarity">
    <text evidence="1">Belongs to the KCTD3 family.</text>
</comment>
<name>A0A9N9MPC1_9CUCU</name>
<feature type="compositionally biased region" description="Polar residues" evidence="5">
    <location>
        <begin position="157"/>
        <end position="173"/>
    </location>
</feature>
<dbReference type="Proteomes" id="UP001152799">
    <property type="component" value="Chromosome 3"/>
</dbReference>
<gene>
    <name evidence="7" type="ORF">CEUTPL_LOCUS6932</name>
</gene>
<dbReference type="InterPro" id="IPR003131">
    <property type="entry name" value="T1-type_BTB"/>
</dbReference>
<dbReference type="EMBL" id="OU892279">
    <property type="protein sequence ID" value="CAG9766347.1"/>
    <property type="molecule type" value="Genomic_DNA"/>
</dbReference>
<evidence type="ECO:0000259" key="6">
    <source>
        <dbReference type="PROSITE" id="PS50097"/>
    </source>
</evidence>
<reference evidence="7" key="1">
    <citation type="submission" date="2022-01" db="EMBL/GenBank/DDBJ databases">
        <authorList>
            <person name="King R."/>
        </authorList>
    </citation>
    <scope>NUCLEOTIDE SEQUENCE</scope>
</reference>
<dbReference type="PANTHER" id="PTHR15859:SF1">
    <property type="entry name" value="BTB DOMAIN-CONTAINING PROTEIN"/>
    <property type="match status" value="1"/>
</dbReference>
<dbReference type="Gene3D" id="2.130.10.10">
    <property type="entry name" value="YVTN repeat-like/Quinoprotein amine dehydrogenase"/>
    <property type="match status" value="1"/>
</dbReference>
<dbReference type="OrthoDB" id="6077599at2759"/>
<dbReference type="SMART" id="SM00320">
    <property type="entry name" value="WD40"/>
    <property type="match status" value="2"/>
</dbReference>
<sequence>MEKSDKMFHQPYVGDILHLNVGGKRFSTSRQTLTLIPDTFFTALLNGRISSLRDEKGCIFIDRDPSVFAVILNYLRTKEIDLKNTDLKSLRHEAEYYNIAPLVRRLMLCEELTQSTCGDVLFYGYLPPPAVPLQDSQCVMVETTGVHRPRLPEGEIDQSQSEPESNPSTSNHGTIKPQGHSRNSSLELRLQAGLQANYSRSSQDLRGVSNRQHSRTASLDLRHARNSSADLNKLVRNDLGLIFGTSNSMWADPLRVQIIKAHQNWIVVAYAHFVVCYRLKDSSGWQQVFTSPHIESSIERIAINAKMGSTETSKMVAISYGSQVRLWGISDTGARTNVGTFNLMVRVEYLFFIGSQLVALSPSGKLGVWHAMTQHWQTQDVMPIASFDTAGSILLLGCNNGCIYYIDMQKFPLRMKDNDLLVTELYRDPNNDTVTAISVYLTPKTNLCGNWIEIAYGTTSGAVRVIVQHPETVGHGPQLFQTFTVHQSRVTKVTLSEKFLVSVCSEYNHVRSWRVTRFRGMLSTQPGSTPEASFKIVALEAAEPTMGPLGGSSSGLASASIVGNDCGPFGEQDDEQVFVQKVVPDADQLFVRLASNGKRVCTIKAVDNSTVSAFCVHECEGSSRMGSRPRRFIFTGHSNGSIQMWDLTTALDLCYKTDVVKTDGGPSSSELLRMLDQCDISNSLCSTPCMSPCPTLAAAARLKASNVAFLNQQLHHDSDRSSSST</sequence>
<dbReference type="SUPFAM" id="SSF50978">
    <property type="entry name" value="WD40 repeat-like"/>
    <property type="match status" value="1"/>
</dbReference>
<keyword evidence="3" id="KW-0853">WD repeat</keyword>
<evidence type="ECO:0000313" key="8">
    <source>
        <dbReference type="Proteomes" id="UP001152799"/>
    </source>
</evidence>
<keyword evidence="2" id="KW-0597">Phosphoprotein</keyword>
<feature type="compositionally biased region" description="Polar residues" evidence="5">
    <location>
        <begin position="199"/>
        <end position="217"/>
    </location>
</feature>
<dbReference type="GO" id="GO:0051260">
    <property type="term" value="P:protein homooligomerization"/>
    <property type="evidence" value="ECO:0007669"/>
    <property type="project" value="InterPro"/>
</dbReference>
<keyword evidence="4" id="KW-0677">Repeat</keyword>
<dbReference type="PANTHER" id="PTHR15859">
    <property type="entry name" value="SETA BINDING PROTEIN 1"/>
    <property type="match status" value="1"/>
</dbReference>
<dbReference type="InterPro" id="IPR011333">
    <property type="entry name" value="SKP1/BTB/POZ_sf"/>
</dbReference>
<feature type="domain" description="BTB" evidence="6">
    <location>
        <begin position="19"/>
        <end position="84"/>
    </location>
</feature>
<dbReference type="InterPro" id="IPR015943">
    <property type="entry name" value="WD40/YVTN_repeat-like_dom_sf"/>
</dbReference>
<evidence type="ECO:0000256" key="3">
    <source>
        <dbReference type="ARBA" id="ARBA00022574"/>
    </source>
</evidence>
<proteinExistence type="inferred from homology"/>
<evidence type="ECO:0000256" key="2">
    <source>
        <dbReference type="ARBA" id="ARBA00022553"/>
    </source>
</evidence>
<organism evidence="7 8">
    <name type="scientific">Ceutorhynchus assimilis</name>
    <name type="common">cabbage seed weevil</name>
    <dbReference type="NCBI Taxonomy" id="467358"/>
    <lineage>
        <taxon>Eukaryota</taxon>
        <taxon>Metazoa</taxon>
        <taxon>Ecdysozoa</taxon>
        <taxon>Arthropoda</taxon>
        <taxon>Hexapoda</taxon>
        <taxon>Insecta</taxon>
        <taxon>Pterygota</taxon>
        <taxon>Neoptera</taxon>
        <taxon>Endopterygota</taxon>
        <taxon>Coleoptera</taxon>
        <taxon>Polyphaga</taxon>
        <taxon>Cucujiformia</taxon>
        <taxon>Curculionidae</taxon>
        <taxon>Ceutorhynchinae</taxon>
        <taxon>Ceutorhynchus</taxon>
    </lineage>
</organism>
<evidence type="ECO:0000256" key="5">
    <source>
        <dbReference type="SAM" id="MobiDB-lite"/>
    </source>
</evidence>
<dbReference type="PROSITE" id="PS50097">
    <property type="entry name" value="BTB"/>
    <property type="match status" value="1"/>
</dbReference>
<dbReference type="SMART" id="SM00225">
    <property type="entry name" value="BTB"/>
    <property type="match status" value="1"/>
</dbReference>
<dbReference type="AlphaFoldDB" id="A0A9N9MPC1"/>
<accession>A0A9N9MPC1</accession>
<feature type="region of interest" description="Disordered" evidence="5">
    <location>
        <begin position="149"/>
        <end position="182"/>
    </location>
</feature>
<dbReference type="InterPro" id="IPR001680">
    <property type="entry name" value="WD40_rpt"/>
</dbReference>
<protein>
    <recommendedName>
        <fullName evidence="6">BTB domain-containing protein</fullName>
    </recommendedName>
</protein>